<name>A0ABS2Q9X3_9BACL</name>
<dbReference type="CDD" id="cd02440">
    <property type="entry name" value="AdoMet_MTases"/>
    <property type="match status" value="1"/>
</dbReference>
<keyword evidence="2 4" id="KW-0808">Transferase</keyword>
<sequence>MNEHYYTEHPQSASDRQSFKTELKGTSLAFVTDAGVFSKSSVDFGSRLLIETFREPEIDGPILDMGCGYGPIGISLGKCYKTRKIIMADINERAVQLAAENARKNQVNADVLQSFLFEKITGDFASIVSNPPIRAGKKVVHQIFSESFRFLKSGGTFWTVVQKKQGAPSAFAALEEIFDAVEVAERKKGYHIFCAKKL</sequence>
<evidence type="ECO:0000313" key="5">
    <source>
        <dbReference type="Proteomes" id="UP000823201"/>
    </source>
</evidence>
<dbReference type="InterPro" id="IPR029063">
    <property type="entry name" value="SAM-dependent_MTases_sf"/>
</dbReference>
<dbReference type="GO" id="GO:0052914">
    <property type="term" value="F:16S rRNA (guanine(1207)-N(2))-methyltransferase activity"/>
    <property type="evidence" value="ECO:0007669"/>
    <property type="project" value="UniProtKB-EC"/>
</dbReference>
<evidence type="ECO:0000256" key="1">
    <source>
        <dbReference type="ARBA" id="ARBA00022603"/>
    </source>
</evidence>
<dbReference type="EMBL" id="JAFBEV010000019">
    <property type="protein sequence ID" value="MBM7658559.1"/>
    <property type="molecule type" value="Genomic_DNA"/>
</dbReference>
<protein>
    <submittedName>
        <fullName evidence="4">16S rRNA (Guanine1207-N2)-methyltransferase</fullName>
        <ecNumber evidence="4">2.1.1.172</ecNumber>
    </submittedName>
</protein>
<dbReference type="EC" id="2.1.1.172" evidence="4"/>
<keyword evidence="5" id="KW-1185">Reference proteome</keyword>
<evidence type="ECO:0000259" key="3">
    <source>
        <dbReference type="Pfam" id="PF05175"/>
    </source>
</evidence>
<feature type="domain" description="Methyltransferase small" evidence="3">
    <location>
        <begin position="28"/>
        <end position="193"/>
    </location>
</feature>
<dbReference type="Gene3D" id="3.40.50.150">
    <property type="entry name" value="Vaccinia Virus protein VP39"/>
    <property type="match status" value="1"/>
</dbReference>
<reference evidence="4 5" key="1">
    <citation type="submission" date="2021-01" db="EMBL/GenBank/DDBJ databases">
        <title>Genomic Encyclopedia of Type Strains, Phase IV (KMG-IV): sequencing the most valuable type-strain genomes for metagenomic binning, comparative biology and taxonomic classification.</title>
        <authorList>
            <person name="Goeker M."/>
        </authorList>
    </citation>
    <scope>NUCLEOTIDE SEQUENCE [LARGE SCALE GENOMIC DNA]</scope>
    <source>
        <strain evidence="4 5">DSM 100968</strain>
    </source>
</reference>
<dbReference type="Pfam" id="PF05175">
    <property type="entry name" value="MTS"/>
    <property type="match status" value="1"/>
</dbReference>
<keyword evidence="1 4" id="KW-0489">Methyltransferase</keyword>
<accession>A0ABS2Q9X3</accession>
<dbReference type="InterPro" id="IPR046977">
    <property type="entry name" value="RsmC/RlmG"/>
</dbReference>
<dbReference type="InterPro" id="IPR007848">
    <property type="entry name" value="Small_mtfrase_dom"/>
</dbReference>
<evidence type="ECO:0000313" key="4">
    <source>
        <dbReference type="EMBL" id="MBM7658559.1"/>
    </source>
</evidence>
<gene>
    <name evidence="4" type="ORF">JOC27_002012</name>
</gene>
<dbReference type="RefSeq" id="WP_205007121.1">
    <property type="nucleotide sequence ID" value="NZ_CBCRXA010000020.1"/>
</dbReference>
<dbReference type="SUPFAM" id="SSF53335">
    <property type="entry name" value="S-adenosyl-L-methionine-dependent methyltransferases"/>
    <property type="match status" value="1"/>
</dbReference>
<proteinExistence type="predicted"/>
<dbReference type="PANTHER" id="PTHR47816">
    <property type="entry name" value="RIBOSOMAL RNA SMALL SUBUNIT METHYLTRANSFERASE C"/>
    <property type="match status" value="1"/>
</dbReference>
<organism evidence="4 5">
    <name type="scientific">Sporolactobacillus spathodeae</name>
    <dbReference type="NCBI Taxonomy" id="1465502"/>
    <lineage>
        <taxon>Bacteria</taxon>
        <taxon>Bacillati</taxon>
        <taxon>Bacillota</taxon>
        <taxon>Bacilli</taxon>
        <taxon>Bacillales</taxon>
        <taxon>Sporolactobacillaceae</taxon>
        <taxon>Sporolactobacillus</taxon>
    </lineage>
</organism>
<dbReference type="PANTHER" id="PTHR47816:SF4">
    <property type="entry name" value="RIBOSOMAL RNA SMALL SUBUNIT METHYLTRANSFERASE C"/>
    <property type="match status" value="1"/>
</dbReference>
<dbReference type="Proteomes" id="UP000823201">
    <property type="component" value="Unassembled WGS sequence"/>
</dbReference>
<comment type="caution">
    <text evidence="4">The sequence shown here is derived from an EMBL/GenBank/DDBJ whole genome shotgun (WGS) entry which is preliminary data.</text>
</comment>
<evidence type="ECO:0000256" key="2">
    <source>
        <dbReference type="ARBA" id="ARBA00022679"/>
    </source>
</evidence>